<feature type="domain" description="HTH tetR-type" evidence="6">
    <location>
        <begin position="8"/>
        <end position="68"/>
    </location>
</feature>
<keyword evidence="4" id="KW-0804">Transcription</keyword>
<dbReference type="Proteomes" id="UP000636960">
    <property type="component" value="Unassembled WGS sequence"/>
</dbReference>
<comment type="caution">
    <text evidence="7">The sequence shown here is derived from an EMBL/GenBank/DDBJ whole genome shotgun (WGS) entry which is preliminary data.</text>
</comment>
<keyword evidence="2" id="KW-0805">Transcription regulation</keyword>
<sequence length="193" mass="20667">MPRKVDHQERRTLIADALMRVAASGGIEAVSLRHVAAEAGVTAGMVQHYFATKDEMMRFALGVVMERTTARIEAAMAALPQPVAPTAMVRTLLHALLPLDEPRRADGRVALAFLAYSAVEPAAARLLSAGTRQMAQHLAEQIRLARPDADAEATAVALLATMEGLGIYLLGGHFRAEEAVRALDAHLDLVFPG</sequence>
<dbReference type="GO" id="GO:0003700">
    <property type="term" value="F:DNA-binding transcription factor activity"/>
    <property type="evidence" value="ECO:0007669"/>
    <property type="project" value="TreeGrafter"/>
</dbReference>
<dbReference type="InterPro" id="IPR001647">
    <property type="entry name" value="HTH_TetR"/>
</dbReference>
<evidence type="ECO:0000256" key="2">
    <source>
        <dbReference type="ARBA" id="ARBA00023015"/>
    </source>
</evidence>
<dbReference type="PANTHER" id="PTHR30055">
    <property type="entry name" value="HTH-TYPE TRANSCRIPTIONAL REGULATOR RUTR"/>
    <property type="match status" value="1"/>
</dbReference>
<dbReference type="PANTHER" id="PTHR30055:SF228">
    <property type="entry name" value="TRANSCRIPTIONAL REGULATOR-RELATED"/>
    <property type="match status" value="1"/>
</dbReference>
<dbReference type="SUPFAM" id="SSF48498">
    <property type="entry name" value="Tetracyclin repressor-like, C-terminal domain"/>
    <property type="match status" value="1"/>
</dbReference>
<dbReference type="Gene3D" id="1.10.357.10">
    <property type="entry name" value="Tetracycline Repressor, domain 2"/>
    <property type="match status" value="1"/>
</dbReference>
<dbReference type="SUPFAM" id="SSF46689">
    <property type="entry name" value="Homeodomain-like"/>
    <property type="match status" value="1"/>
</dbReference>
<accession>A0A919MWF8</accession>
<dbReference type="InterPro" id="IPR039538">
    <property type="entry name" value="BetI_C"/>
</dbReference>
<feature type="DNA-binding region" description="H-T-H motif" evidence="5">
    <location>
        <begin position="31"/>
        <end position="50"/>
    </location>
</feature>
<reference evidence="7" key="1">
    <citation type="submission" date="2021-01" db="EMBL/GenBank/DDBJ databases">
        <title>Whole genome shotgun sequence of Actinoplanes rishiriensis NBRC 108556.</title>
        <authorList>
            <person name="Komaki H."/>
            <person name="Tamura T."/>
        </authorList>
    </citation>
    <scope>NUCLEOTIDE SEQUENCE</scope>
    <source>
        <strain evidence="7">NBRC 108556</strain>
    </source>
</reference>
<evidence type="ECO:0000256" key="4">
    <source>
        <dbReference type="ARBA" id="ARBA00023163"/>
    </source>
</evidence>
<dbReference type="AlphaFoldDB" id="A0A919MWF8"/>
<protein>
    <submittedName>
        <fullName evidence="7">TetR family transcriptional regulator</fullName>
    </submittedName>
</protein>
<dbReference type="Pfam" id="PF13977">
    <property type="entry name" value="TetR_C_6"/>
    <property type="match status" value="1"/>
</dbReference>
<evidence type="ECO:0000256" key="5">
    <source>
        <dbReference type="PROSITE-ProRule" id="PRU00335"/>
    </source>
</evidence>
<keyword evidence="8" id="KW-1185">Reference proteome</keyword>
<dbReference type="PROSITE" id="PS50977">
    <property type="entry name" value="HTH_TETR_2"/>
    <property type="match status" value="1"/>
</dbReference>
<gene>
    <name evidence="7" type="ORF">Ari01nite_48840</name>
</gene>
<dbReference type="Pfam" id="PF00440">
    <property type="entry name" value="TetR_N"/>
    <property type="match status" value="1"/>
</dbReference>
<dbReference type="RefSeq" id="WP_203784335.1">
    <property type="nucleotide sequence ID" value="NZ_BOMV01000056.1"/>
</dbReference>
<dbReference type="InterPro" id="IPR036271">
    <property type="entry name" value="Tet_transcr_reg_TetR-rel_C_sf"/>
</dbReference>
<dbReference type="GO" id="GO:0000976">
    <property type="term" value="F:transcription cis-regulatory region binding"/>
    <property type="evidence" value="ECO:0007669"/>
    <property type="project" value="TreeGrafter"/>
</dbReference>
<name>A0A919MWF8_9ACTN</name>
<organism evidence="7 8">
    <name type="scientific">Paractinoplanes rishiriensis</name>
    <dbReference type="NCBI Taxonomy" id="1050105"/>
    <lineage>
        <taxon>Bacteria</taxon>
        <taxon>Bacillati</taxon>
        <taxon>Actinomycetota</taxon>
        <taxon>Actinomycetes</taxon>
        <taxon>Micromonosporales</taxon>
        <taxon>Micromonosporaceae</taxon>
        <taxon>Paractinoplanes</taxon>
    </lineage>
</organism>
<proteinExistence type="predicted"/>
<dbReference type="InterPro" id="IPR009057">
    <property type="entry name" value="Homeodomain-like_sf"/>
</dbReference>
<evidence type="ECO:0000256" key="1">
    <source>
        <dbReference type="ARBA" id="ARBA00022491"/>
    </source>
</evidence>
<dbReference type="EMBL" id="BOMV01000056">
    <property type="protein sequence ID" value="GIE97419.1"/>
    <property type="molecule type" value="Genomic_DNA"/>
</dbReference>
<evidence type="ECO:0000313" key="7">
    <source>
        <dbReference type="EMBL" id="GIE97419.1"/>
    </source>
</evidence>
<evidence type="ECO:0000259" key="6">
    <source>
        <dbReference type="PROSITE" id="PS50977"/>
    </source>
</evidence>
<keyword evidence="3 5" id="KW-0238">DNA-binding</keyword>
<dbReference type="InterPro" id="IPR050109">
    <property type="entry name" value="HTH-type_TetR-like_transc_reg"/>
</dbReference>
<evidence type="ECO:0000313" key="8">
    <source>
        <dbReference type="Proteomes" id="UP000636960"/>
    </source>
</evidence>
<keyword evidence="1" id="KW-0678">Repressor</keyword>
<evidence type="ECO:0000256" key="3">
    <source>
        <dbReference type="ARBA" id="ARBA00023125"/>
    </source>
</evidence>